<organism evidence="10 11">
    <name type="scientific">Cytospora leucostoma</name>
    <dbReference type="NCBI Taxonomy" id="1230097"/>
    <lineage>
        <taxon>Eukaryota</taxon>
        <taxon>Fungi</taxon>
        <taxon>Dikarya</taxon>
        <taxon>Ascomycota</taxon>
        <taxon>Pezizomycotina</taxon>
        <taxon>Sordariomycetes</taxon>
        <taxon>Sordariomycetidae</taxon>
        <taxon>Diaporthales</taxon>
        <taxon>Cytosporaceae</taxon>
        <taxon>Cytospora</taxon>
    </lineage>
</organism>
<dbReference type="AlphaFoldDB" id="A0A423XAK1"/>
<evidence type="ECO:0000256" key="1">
    <source>
        <dbReference type="ARBA" id="ARBA00004141"/>
    </source>
</evidence>
<comment type="caution">
    <text evidence="10">The sequence shown here is derived from an EMBL/GenBank/DDBJ whole genome shotgun (WGS) entry which is preliminary data.</text>
</comment>
<dbReference type="STRING" id="1230097.A0A423XAK1"/>
<dbReference type="InterPro" id="IPR004177">
    <property type="entry name" value="DDHD_dom"/>
</dbReference>
<evidence type="ECO:0000313" key="10">
    <source>
        <dbReference type="EMBL" id="ROW12905.1"/>
    </source>
</evidence>
<dbReference type="PANTHER" id="PTHR23509">
    <property type="entry name" value="PA-PL1 PHOSPHOLIPASE FAMILY"/>
    <property type="match status" value="1"/>
</dbReference>
<feature type="transmembrane region" description="Helical" evidence="7">
    <location>
        <begin position="80"/>
        <end position="103"/>
    </location>
</feature>
<feature type="chain" id="PRO_5019241579" description="DDHD domain-containing protein" evidence="8">
    <location>
        <begin position="21"/>
        <end position="1140"/>
    </location>
</feature>
<comment type="similarity">
    <text evidence="2">Belongs to the Ca(2+):cation antiporter (CaCA) (TC 2.A.19) family.</text>
</comment>
<evidence type="ECO:0000256" key="8">
    <source>
        <dbReference type="SAM" id="SignalP"/>
    </source>
</evidence>
<keyword evidence="4 7" id="KW-1133">Transmembrane helix</keyword>
<dbReference type="Proteomes" id="UP000285146">
    <property type="component" value="Unassembled WGS sequence"/>
</dbReference>
<proteinExistence type="inferred from homology"/>
<dbReference type="EMBL" id="LKEB01000023">
    <property type="protein sequence ID" value="ROW12905.1"/>
    <property type="molecule type" value="Genomic_DNA"/>
</dbReference>
<dbReference type="InterPro" id="IPR029058">
    <property type="entry name" value="AB_hydrolase_fold"/>
</dbReference>
<feature type="transmembrane region" description="Helical" evidence="7">
    <location>
        <begin position="109"/>
        <end position="129"/>
    </location>
</feature>
<dbReference type="GO" id="GO:0016020">
    <property type="term" value="C:membrane"/>
    <property type="evidence" value="ECO:0007669"/>
    <property type="project" value="UniProtKB-SubCell"/>
</dbReference>
<dbReference type="InParanoid" id="A0A423XAK1"/>
<evidence type="ECO:0000256" key="7">
    <source>
        <dbReference type="SAM" id="Phobius"/>
    </source>
</evidence>
<evidence type="ECO:0000256" key="5">
    <source>
        <dbReference type="ARBA" id="ARBA00023136"/>
    </source>
</evidence>
<gene>
    <name evidence="10" type="ORF">VPNG_04767</name>
</gene>
<dbReference type="PANTHER" id="PTHR23509:SF6">
    <property type="entry name" value="PHOSPHOLIPASE C1020.13C-RELATED"/>
    <property type="match status" value="1"/>
</dbReference>
<dbReference type="Gene3D" id="1.20.1420.30">
    <property type="entry name" value="NCX, central ion-binding region"/>
    <property type="match status" value="1"/>
</dbReference>
<keyword evidence="5 7" id="KW-0472">Membrane</keyword>
<dbReference type="Pfam" id="PF02862">
    <property type="entry name" value="DDHD"/>
    <property type="match status" value="2"/>
</dbReference>
<dbReference type="Pfam" id="PF01699">
    <property type="entry name" value="Na_Ca_ex"/>
    <property type="match status" value="1"/>
</dbReference>
<dbReference type="SMART" id="SM01127">
    <property type="entry name" value="DDHD"/>
    <property type="match status" value="1"/>
</dbReference>
<protein>
    <recommendedName>
        <fullName evidence="9">DDHD domain-containing protein</fullName>
    </recommendedName>
</protein>
<accession>A0A423XAK1</accession>
<name>A0A423XAK1_9PEZI</name>
<feature type="domain" description="DDHD" evidence="9">
    <location>
        <begin position="951"/>
        <end position="1140"/>
    </location>
</feature>
<dbReference type="GO" id="GO:0005737">
    <property type="term" value="C:cytoplasm"/>
    <property type="evidence" value="ECO:0007669"/>
    <property type="project" value="TreeGrafter"/>
</dbReference>
<feature type="compositionally biased region" description="Polar residues" evidence="6">
    <location>
        <begin position="373"/>
        <end position="397"/>
    </location>
</feature>
<feature type="compositionally biased region" description="Basic and acidic residues" evidence="6">
    <location>
        <begin position="472"/>
        <end position="484"/>
    </location>
</feature>
<evidence type="ECO:0000256" key="4">
    <source>
        <dbReference type="ARBA" id="ARBA00022989"/>
    </source>
</evidence>
<keyword evidence="3 7" id="KW-0812">Transmembrane</keyword>
<comment type="subcellular location">
    <subcellularLocation>
        <location evidence="1">Membrane</location>
        <topology evidence="1">Multi-pass membrane protein</topology>
    </subcellularLocation>
</comment>
<feature type="signal peptide" evidence="8">
    <location>
        <begin position="1"/>
        <end position="20"/>
    </location>
</feature>
<feature type="region of interest" description="Disordered" evidence="6">
    <location>
        <begin position="720"/>
        <end position="756"/>
    </location>
</feature>
<evidence type="ECO:0000256" key="2">
    <source>
        <dbReference type="ARBA" id="ARBA00008170"/>
    </source>
</evidence>
<dbReference type="InterPro" id="IPR044880">
    <property type="entry name" value="NCX_ion-bd_dom_sf"/>
</dbReference>
<evidence type="ECO:0000256" key="6">
    <source>
        <dbReference type="SAM" id="MobiDB-lite"/>
    </source>
</evidence>
<dbReference type="InterPro" id="IPR058055">
    <property type="entry name" value="PA-PLA1"/>
</dbReference>
<keyword evidence="8" id="KW-0732">Signal</keyword>
<feature type="region of interest" description="Disordered" evidence="6">
    <location>
        <begin position="461"/>
        <end position="488"/>
    </location>
</feature>
<dbReference type="SUPFAM" id="SSF53474">
    <property type="entry name" value="alpha/beta-Hydrolases"/>
    <property type="match status" value="1"/>
</dbReference>
<evidence type="ECO:0000313" key="11">
    <source>
        <dbReference type="Proteomes" id="UP000285146"/>
    </source>
</evidence>
<keyword evidence="11" id="KW-1185">Reference proteome</keyword>
<sequence length="1140" mass="123808">MAHVCETESLAFALASFACGLFLLERGADTFVDSTAVIAERLGVSPVLIGLLTCGAEWEELVVMVVALGQGQYPMALGNLMGSSIANVLGSFSLGLLCAHNVLVFDQSARIYSTALLGLVSAFVFALYVPIEAKWMVAREPHLDLAMETALNHTYGQNCRLAAAEEPTPDDAILAGIPPISAQFFYHSLIPIDDPLSTATITTAPDAKATKGILRPFSHADNNALERAWLSLASEDDRADHEAALKSTKPTNALVIRDSQRLDAIVGELVRKHREKHAQEIRSASLELPQESLTSTDLAVCCQELPIDATNTLREAFCELSRRKQRILNQEHVIAKVMSALERDRPTAVITAPMVAPAVSASSPRTETFVSSGLSTSARGRASSFVSNPPGSRSASVPSRAKGASLGTSPQIEKYMPKLSNIASQGRVASIPAGSPIVEDGISGKSLLLVRNQDKETILKSTEPPQDAHSATPHDHVTPEHAVEDEGGQAEDAAHIALDGFGHAKVGPRVVEVPVGVSRLHEVSLPVLQMKPIYWSPVNDIAIVSRATWFFKDTMVPVDPAVANQLEAGYRELRAFSQEWQEELRCAVEVGSLGEEKVSHPLWPQPVSAAAAESEDDGILEPPISSDPFCAARCFHGEASAEGTLEPVQASPTDPLSGSASARAFAAYHVIYKDAKTAFLLKPSLKPSAYYSRKPIQKILKGLTVGIPVVRGFDRDSWDTIHGKKKRAPSTKGLRGSTSSAFPIGPSSPEKCPGCEADQARGQITDLVFVVHGIGQKFAERVESFHFTHAITAFRRAVQLQVREGSVKSVLRDNHHGIMVLPINWRHHLSFEDGGPMTDADKARSTADSFGLKDIEPNTIPAVRSLISDVMFDIPFYMSHNKPKMISALVAEANRVYRLWCRNNPHFSGEGRVHLIAHSLGSVMSLEVLSRQPNVPPPLDLSKADPETQLFEFDTTNLFLLGSPAGFFLLLERGSLIPRKGRRKPGAEPIDTIAKDVVGEPGAFGCLAVDNIYNILAKEDPIAYLLNGTIDPMYAESLQTAYVPSTATSWFQRWMPVGTAPSELPVPARPPTNRLPSQLELEVHDFTREEIAERKAFLLNDNGQVDYYLRSGTGPLEIQYLNMLSAHTSYWANQDLIGYL</sequence>
<dbReference type="InterPro" id="IPR004837">
    <property type="entry name" value="NaCa_Exmemb"/>
</dbReference>
<feature type="region of interest" description="Disordered" evidence="6">
    <location>
        <begin position="373"/>
        <end position="408"/>
    </location>
</feature>
<dbReference type="OrthoDB" id="69269at2759"/>
<dbReference type="GO" id="GO:0046872">
    <property type="term" value="F:metal ion binding"/>
    <property type="evidence" value="ECO:0007669"/>
    <property type="project" value="InterPro"/>
</dbReference>
<evidence type="ECO:0000256" key="3">
    <source>
        <dbReference type="ARBA" id="ARBA00022692"/>
    </source>
</evidence>
<evidence type="ECO:0000259" key="9">
    <source>
        <dbReference type="PROSITE" id="PS51043"/>
    </source>
</evidence>
<dbReference type="PROSITE" id="PS51043">
    <property type="entry name" value="DDHD"/>
    <property type="match status" value="1"/>
</dbReference>
<dbReference type="GO" id="GO:0055085">
    <property type="term" value="P:transmembrane transport"/>
    <property type="evidence" value="ECO:0007669"/>
    <property type="project" value="InterPro"/>
</dbReference>
<reference evidence="10 11" key="1">
    <citation type="submission" date="2015-09" db="EMBL/GenBank/DDBJ databases">
        <title>Host preference determinants of Valsa canker pathogens revealed by comparative genomics.</title>
        <authorList>
            <person name="Yin Z."/>
            <person name="Huang L."/>
        </authorList>
    </citation>
    <scope>NUCLEOTIDE SEQUENCE [LARGE SCALE GENOMIC DNA]</scope>
    <source>
        <strain evidence="10 11">SXYLt</strain>
    </source>
</reference>
<dbReference type="GO" id="GO:0004620">
    <property type="term" value="F:phospholipase activity"/>
    <property type="evidence" value="ECO:0007669"/>
    <property type="project" value="TreeGrafter"/>
</dbReference>